<evidence type="ECO:0000313" key="1">
    <source>
        <dbReference type="EMBL" id="ARU54981.1"/>
    </source>
</evidence>
<dbReference type="Proteomes" id="UP000196027">
    <property type="component" value="Chromosome"/>
</dbReference>
<dbReference type="KEGG" id="ome:OLMES_0894"/>
<gene>
    <name evidence="1" type="ORF">OLMES_0894</name>
</gene>
<evidence type="ECO:0000313" key="2">
    <source>
        <dbReference type="Proteomes" id="UP000196027"/>
    </source>
</evidence>
<proteinExistence type="predicted"/>
<dbReference type="AlphaFoldDB" id="A0A1Y0I3J0"/>
<dbReference type="EMBL" id="CP021425">
    <property type="protein sequence ID" value="ARU54981.1"/>
    <property type="molecule type" value="Genomic_DNA"/>
</dbReference>
<accession>A0A1Y0I3J0</accession>
<sequence>MIRANTPKMSDQMQCFLSRKVASNTKYFTDHEFLIIRYPSTGQLAAEVEPYFENPVYFMELLCHY</sequence>
<keyword evidence="2" id="KW-1185">Reference proteome</keyword>
<reference evidence="1 2" key="1">
    <citation type="submission" date="2017-05" db="EMBL/GenBank/DDBJ databases">
        <title>Genomic insights into alkan degradation activity of Oleiphilus messinensis.</title>
        <authorList>
            <person name="Kozyavkin S.A."/>
            <person name="Slesarev A.I."/>
            <person name="Golyshin P.N."/>
            <person name="Korzhenkov A."/>
            <person name="Golyshina O.N."/>
            <person name="Toshchakov S.V."/>
        </authorList>
    </citation>
    <scope>NUCLEOTIDE SEQUENCE [LARGE SCALE GENOMIC DNA]</scope>
    <source>
        <strain evidence="1 2">ME102</strain>
    </source>
</reference>
<protein>
    <submittedName>
        <fullName evidence="1">Uncharacterized protein</fullName>
    </submittedName>
</protein>
<name>A0A1Y0I3J0_9GAMM</name>
<organism evidence="1 2">
    <name type="scientific">Oleiphilus messinensis</name>
    <dbReference type="NCBI Taxonomy" id="141451"/>
    <lineage>
        <taxon>Bacteria</taxon>
        <taxon>Pseudomonadati</taxon>
        <taxon>Pseudomonadota</taxon>
        <taxon>Gammaproteobacteria</taxon>
        <taxon>Oceanospirillales</taxon>
        <taxon>Oleiphilaceae</taxon>
        <taxon>Oleiphilus</taxon>
    </lineage>
</organism>